<organism evidence="2 3">
    <name type="scientific">Arthrobacter flavus</name>
    <dbReference type="NCBI Taxonomy" id="95172"/>
    <lineage>
        <taxon>Bacteria</taxon>
        <taxon>Bacillati</taxon>
        <taxon>Actinomycetota</taxon>
        <taxon>Actinomycetes</taxon>
        <taxon>Micrococcales</taxon>
        <taxon>Micrococcaceae</taxon>
        <taxon>Arthrobacter</taxon>
    </lineage>
</organism>
<gene>
    <name evidence="2" type="ORF">ACFSFX_09140</name>
</gene>
<dbReference type="PANTHER" id="PTHR33418">
    <property type="entry name" value="HELICASE-ASSOCIATED"/>
    <property type="match status" value="1"/>
</dbReference>
<dbReference type="Gene3D" id="6.10.140.530">
    <property type="match status" value="2"/>
</dbReference>
<keyword evidence="3" id="KW-1185">Reference proteome</keyword>
<evidence type="ECO:0000259" key="1">
    <source>
        <dbReference type="Pfam" id="PF03457"/>
    </source>
</evidence>
<dbReference type="InterPro" id="IPR005114">
    <property type="entry name" value="Helicase_assoc"/>
</dbReference>
<protein>
    <submittedName>
        <fullName evidence="2">Helicase associated domain-containing protein</fullName>
    </submittedName>
</protein>
<reference evidence="3" key="1">
    <citation type="journal article" date="2019" name="Int. J. Syst. Evol. Microbiol.">
        <title>The Global Catalogue of Microorganisms (GCM) 10K type strain sequencing project: providing services to taxonomists for standard genome sequencing and annotation.</title>
        <authorList>
            <consortium name="The Broad Institute Genomics Platform"/>
            <consortium name="The Broad Institute Genome Sequencing Center for Infectious Disease"/>
            <person name="Wu L."/>
            <person name="Ma J."/>
        </authorList>
    </citation>
    <scope>NUCLEOTIDE SEQUENCE [LARGE SCALE GENOMIC DNA]</scope>
    <source>
        <strain evidence="3">JCM 11496</strain>
    </source>
</reference>
<comment type="caution">
    <text evidence="2">The sequence shown here is derived from an EMBL/GenBank/DDBJ whole genome shotgun (WGS) entry which is preliminary data.</text>
</comment>
<evidence type="ECO:0000313" key="2">
    <source>
        <dbReference type="EMBL" id="MFD1846760.1"/>
    </source>
</evidence>
<dbReference type="EMBL" id="JBHUGA010000030">
    <property type="protein sequence ID" value="MFD1846760.1"/>
    <property type="molecule type" value="Genomic_DNA"/>
</dbReference>
<dbReference type="PANTHER" id="PTHR33418:SF1">
    <property type="entry name" value="HELICASE-ASSOCIATED DOMAIN-CONTAINING PROTEIN"/>
    <property type="match status" value="1"/>
</dbReference>
<dbReference type="Pfam" id="PF03457">
    <property type="entry name" value="HA"/>
    <property type="match status" value="1"/>
</dbReference>
<proteinExistence type="predicted"/>
<evidence type="ECO:0000313" key="3">
    <source>
        <dbReference type="Proteomes" id="UP001597307"/>
    </source>
</evidence>
<dbReference type="Proteomes" id="UP001597307">
    <property type="component" value="Unassembled WGS sequence"/>
</dbReference>
<feature type="domain" description="Helicase-associated" evidence="1">
    <location>
        <begin position="63"/>
        <end position="119"/>
    </location>
</feature>
<accession>A0ABW4Q7W4</accession>
<name>A0ABW4Q7W4_9MICC</name>
<dbReference type="RefSeq" id="WP_377959603.1">
    <property type="nucleotide sequence ID" value="NZ_BAAAIJ010000013.1"/>
</dbReference>
<sequence>MYLRGLTPDNIAQLCRVPAKRVRRVIRSFERTQPESAGKRLVLNDRPALPTAAELPKKAPRPSWDAHLQGVKNFQRRHGRLPRTLSKDPIEQRLAVWVAGQRKQVRKGSLDIGRQQLLRSALGDWIGPPRLQAESTLWEKRLTEVIDFIRSEGHAPHFHYGVDRFENILATWLVTQRGLYRQGTLDPGRRQLLDQQIPGWESARQWNSGISRCTTSPR</sequence>